<dbReference type="Proteomes" id="UP001499978">
    <property type="component" value="Unassembled WGS sequence"/>
</dbReference>
<accession>A0ABN3NRF1</accession>
<dbReference type="InterPro" id="IPR043917">
    <property type="entry name" value="DUF5753"/>
</dbReference>
<dbReference type="EMBL" id="BAAARY010000019">
    <property type="protein sequence ID" value="GAA2529995.1"/>
    <property type="molecule type" value="Genomic_DNA"/>
</dbReference>
<comment type="caution">
    <text evidence="2">The sequence shown here is derived from an EMBL/GenBank/DDBJ whole genome shotgun (WGS) entry which is preliminary data.</text>
</comment>
<evidence type="ECO:0000259" key="1">
    <source>
        <dbReference type="Pfam" id="PF19054"/>
    </source>
</evidence>
<gene>
    <name evidence="2" type="ORF">GCM10010201_31690</name>
</gene>
<dbReference type="Pfam" id="PF19054">
    <property type="entry name" value="DUF5753"/>
    <property type="match status" value="1"/>
</dbReference>
<name>A0ABN3NRF1_9ACTN</name>
<keyword evidence="3" id="KW-1185">Reference proteome</keyword>
<reference evidence="2 3" key="1">
    <citation type="journal article" date="2019" name="Int. J. Syst. Evol. Microbiol.">
        <title>The Global Catalogue of Microorganisms (GCM) 10K type strain sequencing project: providing services to taxonomists for standard genome sequencing and annotation.</title>
        <authorList>
            <consortium name="The Broad Institute Genomics Platform"/>
            <consortium name="The Broad Institute Genome Sequencing Center for Infectious Disease"/>
            <person name="Wu L."/>
            <person name="Ma J."/>
        </authorList>
    </citation>
    <scope>NUCLEOTIDE SEQUENCE [LARGE SCALE GENOMIC DNA]</scope>
    <source>
        <strain evidence="2 3">JCM 3367</strain>
    </source>
</reference>
<feature type="domain" description="DUF5753" evidence="1">
    <location>
        <begin position="1"/>
        <end position="82"/>
    </location>
</feature>
<evidence type="ECO:0000313" key="3">
    <source>
        <dbReference type="Proteomes" id="UP001499978"/>
    </source>
</evidence>
<protein>
    <recommendedName>
        <fullName evidence="1">DUF5753 domain-containing protein</fullName>
    </recommendedName>
</protein>
<sequence length="87" mass="9519">MHVILEDRALWTWMGTADVQAEQLTHLLVCLTLPHVQLGILPATGKRTAIPMTGFWIFDTAVVAIETPSAAITITQPQEGRAWTVAP</sequence>
<organism evidence="2 3">
    <name type="scientific">Pilimelia columellifera subsp. columellifera</name>
    <dbReference type="NCBI Taxonomy" id="706583"/>
    <lineage>
        <taxon>Bacteria</taxon>
        <taxon>Bacillati</taxon>
        <taxon>Actinomycetota</taxon>
        <taxon>Actinomycetes</taxon>
        <taxon>Micromonosporales</taxon>
        <taxon>Micromonosporaceae</taxon>
        <taxon>Pilimelia</taxon>
    </lineage>
</organism>
<proteinExistence type="predicted"/>
<evidence type="ECO:0000313" key="2">
    <source>
        <dbReference type="EMBL" id="GAA2529995.1"/>
    </source>
</evidence>